<dbReference type="GO" id="GO:0005085">
    <property type="term" value="F:guanyl-nucleotide exchange factor activity"/>
    <property type="evidence" value="ECO:0007669"/>
    <property type="project" value="TreeGrafter"/>
</dbReference>
<dbReference type="GO" id="GO:0030133">
    <property type="term" value="C:transport vesicle"/>
    <property type="evidence" value="ECO:0007669"/>
    <property type="project" value="TreeGrafter"/>
</dbReference>
<dbReference type="EMBL" id="LODT01000021">
    <property type="protein sequence ID" value="KYQ96898.1"/>
    <property type="molecule type" value="Genomic_DNA"/>
</dbReference>
<feature type="region of interest" description="Disordered" evidence="1">
    <location>
        <begin position="465"/>
        <end position="529"/>
    </location>
</feature>
<feature type="region of interest" description="Disordered" evidence="1">
    <location>
        <begin position="406"/>
        <end position="446"/>
    </location>
</feature>
<dbReference type="PANTHER" id="PTHR24170">
    <property type="entry name" value="ANKYRIN REPEAT DOMAIN-CONTAINING PROTEIN 27"/>
    <property type="match status" value="1"/>
</dbReference>
<dbReference type="AlphaFoldDB" id="A0A151ZSI4"/>
<dbReference type="OrthoDB" id="411646at2759"/>
<dbReference type="GO" id="GO:0045022">
    <property type="term" value="P:early endosome to late endosome transport"/>
    <property type="evidence" value="ECO:0007669"/>
    <property type="project" value="TreeGrafter"/>
</dbReference>
<keyword evidence="4" id="KW-1185">Reference proteome</keyword>
<gene>
    <name evidence="3" type="ORF">DLAC_04215</name>
</gene>
<feature type="compositionally biased region" description="Polar residues" evidence="1">
    <location>
        <begin position="468"/>
        <end position="514"/>
    </location>
</feature>
<dbReference type="GO" id="GO:0000149">
    <property type="term" value="F:SNARE binding"/>
    <property type="evidence" value="ECO:0007669"/>
    <property type="project" value="TreeGrafter"/>
</dbReference>
<dbReference type="InParanoid" id="A0A151ZSI4"/>
<proteinExistence type="predicted"/>
<dbReference type="InterPro" id="IPR037191">
    <property type="entry name" value="VPS9_dom_sf"/>
</dbReference>
<dbReference type="InterPro" id="IPR003123">
    <property type="entry name" value="VPS9"/>
</dbReference>
<feature type="compositionally biased region" description="Low complexity" evidence="1">
    <location>
        <begin position="409"/>
        <end position="437"/>
    </location>
</feature>
<dbReference type="OMA" id="VCIPQTA"/>
<reference evidence="3 4" key="1">
    <citation type="submission" date="2015-12" db="EMBL/GenBank/DDBJ databases">
        <title>Dictyostelia acquired genes for synthesis and detection of signals that induce cell-type specialization by lateral gene transfer from prokaryotes.</title>
        <authorList>
            <person name="Gloeckner G."/>
            <person name="Schaap P."/>
        </authorList>
    </citation>
    <scope>NUCLEOTIDE SEQUENCE [LARGE SCALE GENOMIC DNA]</scope>
    <source>
        <strain evidence="3 4">TK</strain>
    </source>
</reference>
<dbReference type="InterPro" id="IPR051248">
    <property type="entry name" value="UPF0507/Ank_repeat_27"/>
</dbReference>
<feature type="domain" description="VPS9" evidence="2">
    <location>
        <begin position="250"/>
        <end position="397"/>
    </location>
</feature>
<dbReference type="GO" id="GO:0005769">
    <property type="term" value="C:early endosome"/>
    <property type="evidence" value="ECO:0007669"/>
    <property type="project" value="TreeGrafter"/>
</dbReference>
<dbReference type="STRING" id="361077.A0A151ZSI4"/>
<dbReference type="GO" id="GO:0097422">
    <property type="term" value="C:tubular endosome"/>
    <property type="evidence" value="ECO:0007669"/>
    <property type="project" value="TreeGrafter"/>
</dbReference>
<dbReference type="Proteomes" id="UP000076078">
    <property type="component" value="Unassembled WGS sequence"/>
</dbReference>
<evidence type="ECO:0000256" key="1">
    <source>
        <dbReference type="SAM" id="MobiDB-lite"/>
    </source>
</evidence>
<comment type="caution">
    <text evidence="3">The sequence shown here is derived from an EMBL/GenBank/DDBJ whole genome shotgun (WGS) entry which is preliminary data.</text>
</comment>
<dbReference type="Gene3D" id="1.20.1050.80">
    <property type="entry name" value="VPS9 domain"/>
    <property type="match status" value="1"/>
</dbReference>
<dbReference type="SMART" id="SM00167">
    <property type="entry name" value="VPS9"/>
    <property type="match status" value="1"/>
</dbReference>
<dbReference type="PROSITE" id="PS51205">
    <property type="entry name" value="VPS9"/>
    <property type="match status" value="1"/>
</dbReference>
<dbReference type="PANTHER" id="PTHR24170:SF1">
    <property type="entry name" value="DOMAIN PROTEIN, PUTATIVE (AFU_ORTHOLOGUE AFUA_1G09870)-RELATED"/>
    <property type="match status" value="1"/>
</dbReference>
<accession>A0A151ZSI4</accession>
<name>A0A151ZSI4_TIELA</name>
<dbReference type="SUPFAM" id="SSF109993">
    <property type="entry name" value="VPS9 domain"/>
    <property type="match status" value="1"/>
</dbReference>
<evidence type="ECO:0000259" key="2">
    <source>
        <dbReference type="PROSITE" id="PS51205"/>
    </source>
</evidence>
<dbReference type="Pfam" id="PF02204">
    <property type="entry name" value="VPS9"/>
    <property type="match status" value="1"/>
</dbReference>
<dbReference type="GO" id="GO:0005886">
    <property type="term" value="C:plasma membrane"/>
    <property type="evidence" value="ECO:0007669"/>
    <property type="project" value="TreeGrafter"/>
</dbReference>
<dbReference type="GO" id="GO:0005770">
    <property type="term" value="C:late endosome"/>
    <property type="evidence" value="ECO:0007669"/>
    <property type="project" value="TreeGrafter"/>
</dbReference>
<organism evidence="3 4">
    <name type="scientific">Tieghemostelium lacteum</name>
    <name type="common">Slime mold</name>
    <name type="synonym">Dictyostelium lacteum</name>
    <dbReference type="NCBI Taxonomy" id="361077"/>
    <lineage>
        <taxon>Eukaryota</taxon>
        <taxon>Amoebozoa</taxon>
        <taxon>Evosea</taxon>
        <taxon>Eumycetozoa</taxon>
        <taxon>Dictyostelia</taxon>
        <taxon>Dictyosteliales</taxon>
        <taxon>Raperosteliaceae</taxon>
        <taxon>Tieghemostelium</taxon>
    </lineage>
</organism>
<dbReference type="FunCoup" id="A0A151ZSI4">
    <property type="interactions" value="10"/>
</dbReference>
<sequence>MDEDLNQNIFYKTIKSKFPKVFQLVESKLYTLCIPQYSSLYGMNISQKVVESHILVESKYYQSEYDALSNDESYIIENGILVLKRDATKRVKILFDEICYNKEFKSYRLLCIEAPLVGGTGIKPSMSTDNDLGEFQGISKPTRPTFEQAVFFLLGGSSQSPNSIVIRKAHEQINEFEDNNDLVKGSENVFFEKIKVIHERVLDDLICANAEYKQLQSNEKQIANLSIILESYIMGKLFNKVYEELKVLYKKENQQLYDIVVLLSKHSLEDLGIKSQFEPHLIEACTMMTVLYNQDVQTPFDKLLSAIQSSAQIEESIKATSLLEAVDSDQLQMTADDSLPILSYLLIQARPKYLETDLKYCTNFIFTEIHNSSYGYHLVNFTAAINYIKSLAKTLNLVNSNGVDEVAASTSPPSSLSSNSSLNNNDVNSPSTSSSSSSERKNSYPPMPTFSSSSSFYINDSYNSSSFTNSNRKSIQSPFTSTPNLNYTTPSKVNESYMSSPLPPQQTINNNTPREFSKPPNVIMLDDDEDDNHLGDFIGRLRDMKDDVVVSSQFK</sequence>
<evidence type="ECO:0000313" key="4">
    <source>
        <dbReference type="Proteomes" id="UP000076078"/>
    </source>
</evidence>
<evidence type="ECO:0000313" key="3">
    <source>
        <dbReference type="EMBL" id="KYQ96898.1"/>
    </source>
</evidence>
<protein>
    <recommendedName>
        <fullName evidence="2">VPS9 domain-containing protein</fullName>
    </recommendedName>
</protein>